<keyword evidence="1" id="KW-0378">Hydrolase</keyword>
<gene>
    <name evidence="1" type="primary">PRD1_3</name>
    <name evidence="1" type="ORF">DSO57_1034470</name>
</gene>
<evidence type="ECO:0000313" key="1">
    <source>
        <dbReference type="EMBL" id="KAJ9048504.1"/>
    </source>
</evidence>
<dbReference type="EMBL" id="QTSX02007387">
    <property type="protein sequence ID" value="KAJ9048504.1"/>
    <property type="molecule type" value="Genomic_DNA"/>
</dbReference>
<dbReference type="EC" id="3.4.24.37" evidence="1"/>
<accession>A0ACC2REM8</accession>
<reference evidence="1" key="1">
    <citation type="submission" date="2022-04" db="EMBL/GenBank/DDBJ databases">
        <title>Genome of the entomopathogenic fungus Entomophthora muscae.</title>
        <authorList>
            <person name="Elya C."/>
            <person name="Lovett B.R."/>
            <person name="Lee E."/>
            <person name="Macias A.M."/>
            <person name="Hajek A.E."/>
            <person name="De Bivort B.L."/>
            <person name="Kasson M.T."/>
            <person name="De Fine Licht H.H."/>
            <person name="Stajich J.E."/>
        </authorList>
    </citation>
    <scope>NUCLEOTIDE SEQUENCE</scope>
    <source>
        <strain evidence="1">Berkeley</strain>
    </source>
</reference>
<dbReference type="Proteomes" id="UP001165960">
    <property type="component" value="Unassembled WGS sequence"/>
</dbReference>
<keyword evidence="2" id="KW-1185">Reference proteome</keyword>
<organism evidence="1 2">
    <name type="scientific">Entomophthora muscae</name>
    <dbReference type="NCBI Taxonomy" id="34485"/>
    <lineage>
        <taxon>Eukaryota</taxon>
        <taxon>Fungi</taxon>
        <taxon>Fungi incertae sedis</taxon>
        <taxon>Zoopagomycota</taxon>
        <taxon>Entomophthoromycotina</taxon>
        <taxon>Entomophthoromycetes</taxon>
        <taxon>Entomophthorales</taxon>
        <taxon>Entomophthoraceae</taxon>
        <taxon>Entomophthora</taxon>
    </lineage>
</organism>
<name>A0ACC2REM8_9FUNG</name>
<proteinExistence type="predicted"/>
<protein>
    <submittedName>
        <fullName evidence="1">Metalloendopeptidase</fullName>
        <ecNumber evidence="1">3.4.24.37</ecNumber>
    </submittedName>
</protein>
<comment type="caution">
    <text evidence="1">The sequence shown here is derived from an EMBL/GenBank/DDBJ whole genome shotgun (WGS) entry which is preliminary data.</text>
</comment>
<sequence length="278" mass="31432">MFDNSPPKFLGHASFAPIEGFLLRFDVKSADLEKVCEEIIERSRTTHDAIAKLKPEECTFNNVFVALGKLEGWVGTYSSILTFPQYVSTDKGLREASSVAQQKLSAYEIQAAMREDLYAAVKAAKKNTDLHALESEDRRLVEKLELEFKRNGLDLPKEKRDEIQAIYTRLSELSIKFSKTIADDETSIDLKEEELKGMPEDYLQGLESKKGPNGEKLYTVTMKYPDTTPLLEMCTVAESRRKVEFVYGARCESNIAVLEEAIALRRKAAQLMGYKTHA</sequence>
<evidence type="ECO:0000313" key="2">
    <source>
        <dbReference type="Proteomes" id="UP001165960"/>
    </source>
</evidence>